<reference evidence="2" key="1">
    <citation type="submission" date="2016-09" db="EMBL/GenBank/DDBJ databases">
        <title>Complete Genome Sequence of Brevibacterium linens SMQ-1335.</title>
        <authorList>
            <person name="de Melo A.G."/>
            <person name="Labrie S.J."/>
            <person name="Dumaresq J."/>
            <person name="Roberts R.J."/>
            <person name="Tremblay D.M."/>
            <person name="Moineau S."/>
        </authorList>
    </citation>
    <scope>NUCLEOTIDE SEQUENCE [LARGE SCALE GENOMIC DNA]</scope>
    <source>
        <strain evidence="2">SMQ-1335</strain>
    </source>
</reference>
<dbReference type="KEGG" id="blin:BLSMQ_3159"/>
<sequence length="171" mass="17874">MIFGRWGTFGRFLLLAAAIGMLSGVLWYLALIAVGGWDATADDLRIFPLFAAVGGGLGLVMGVPAYWAVRLCVQWIASRAVCVLFFFTLGAASVVVTLMVVALVYGSGLATLFTVNEAYDLLNLPLFAALGGVLTAATAPLVLRPVPESLHRESGPCADEAAGRNGLEVNG</sequence>
<dbReference type="EMBL" id="CP017150">
    <property type="protein sequence ID" value="AOP54861.1"/>
    <property type="molecule type" value="Genomic_DNA"/>
</dbReference>
<dbReference type="AlphaFoldDB" id="A0A1D7W781"/>
<evidence type="ECO:0000313" key="2">
    <source>
        <dbReference type="Proteomes" id="UP000094793"/>
    </source>
</evidence>
<name>A0A1D7W781_BREAU</name>
<gene>
    <name evidence="1" type="ORF">BLSMQ_3159</name>
</gene>
<accession>A0A1D7W781</accession>
<proteinExistence type="predicted"/>
<evidence type="ECO:0000313" key="1">
    <source>
        <dbReference type="EMBL" id="AOP54861.1"/>
    </source>
</evidence>
<dbReference type="Proteomes" id="UP000094793">
    <property type="component" value="Chromosome"/>
</dbReference>
<protein>
    <submittedName>
        <fullName evidence="1">Uncharacterized protein</fullName>
    </submittedName>
</protein>
<organism evidence="1 2">
    <name type="scientific">Brevibacterium aurantiacum</name>
    <dbReference type="NCBI Taxonomy" id="273384"/>
    <lineage>
        <taxon>Bacteria</taxon>
        <taxon>Bacillati</taxon>
        <taxon>Actinomycetota</taxon>
        <taxon>Actinomycetes</taxon>
        <taxon>Micrococcales</taxon>
        <taxon>Brevibacteriaceae</taxon>
        <taxon>Brevibacterium</taxon>
    </lineage>
</organism>
<dbReference type="RefSeq" id="WP_069600814.1">
    <property type="nucleotide sequence ID" value="NZ_CP017150.1"/>
</dbReference>